<dbReference type="PANTHER" id="PTHR35802:SF1">
    <property type="entry name" value="PROTEASE SYNTHASE AND SPORULATION PROTEIN PAI 2"/>
    <property type="match status" value="1"/>
</dbReference>
<sequence length="204" mass="22895">MYLPAHFKSVDYDLALRLIAEQPLALLIGPDAQGESFGTHVPLVALPGEGLVLEGHMARANPHWGWLSAQRRVLAVFSGPDAYVSPSHYDSVKNVPTWNYAALHAYGEVELIDGGPDKDALLKRLIGRFEPDYAEQWRGLPEDYQHKLLGAIVGFRIRVTRWELKLKMSQNRAAVERQRIREALAASDRAADRDTAEWMARLEG</sequence>
<reference evidence="1 2" key="1">
    <citation type="submission" date="2021-12" db="EMBL/GenBank/DDBJ databases">
        <title>Genome seq of p7.</title>
        <authorList>
            <person name="Seo T."/>
        </authorList>
    </citation>
    <scope>NUCLEOTIDE SEQUENCE [LARGE SCALE GENOMIC DNA]</scope>
    <source>
        <strain evidence="1 2">P7</strain>
    </source>
</reference>
<dbReference type="PANTHER" id="PTHR35802">
    <property type="entry name" value="PROTEASE SYNTHASE AND SPORULATION PROTEIN PAI 2"/>
    <property type="match status" value="1"/>
</dbReference>
<proteinExistence type="predicted"/>
<keyword evidence="2" id="KW-1185">Reference proteome</keyword>
<dbReference type="InterPro" id="IPR007396">
    <property type="entry name" value="TR_PAI2-type"/>
</dbReference>
<dbReference type="EMBL" id="JAJTWT010000001">
    <property type="protein sequence ID" value="MCE4535661.1"/>
    <property type="molecule type" value="Genomic_DNA"/>
</dbReference>
<name>A0ABS8X5R4_9BURK</name>
<dbReference type="RefSeq" id="WP_233388258.1">
    <property type="nucleotide sequence ID" value="NZ_JAJTWT010000001.1"/>
</dbReference>
<gene>
    <name evidence="1" type="ORF">LXT12_00090</name>
</gene>
<comment type="caution">
    <text evidence="1">The sequence shown here is derived from an EMBL/GenBank/DDBJ whole genome shotgun (WGS) entry which is preliminary data.</text>
</comment>
<dbReference type="Gene3D" id="2.30.110.10">
    <property type="entry name" value="Electron Transport, Fmn-binding Protein, Chain A"/>
    <property type="match status" value="1"/>
</dbReference>
<evidence type="ECO:0000313" key="2">
    <source>
        <dbReference type="Proteomes" id="UP001201463"/>
    </source>
</evidence>
<organism evidence="1 2">
    <name type="scientific">Pelomonas caseinilytica</name>
    <dbReference type="NCBI Taxonomy" id="2906763"/>
    <lineage>
        <taxon>Bacteria</taxon>
        <taxon>Pseudomonadati</taxon>
        <taxon>Pseudomonadota</taxon>
        <taxon>Betaproteobacteria</taxon>
        <taxon>Burkholderiales</taxon>
        <taxon>Sphaerotilaceae</taxon>
        <taxon>Roseateles</taxon>
    </lineage>
</organism>
<protein>
    <submittedName>
        <fullName evidence="1">FMN-binding negative transcriptional regulator</fullName>
    </submittedName>
</protein>
<dbReference type="SUPFAM" id="SSF50475">
    <property type="entry name" value="FMN-binding split barrel"/>
    <property type="match status" value="1"/>
</dbReference>
<dbReference type="InterPro" id="IPR012349">
    <property type="entry name" value="Split_barrel_FMN-bd"/>
</dbReference>
<dbReference type="Pfam" id="PF04299">
    <property type="entry name" value="FMN_bind_2"/>
    <property type="match status" value="1"/>
</dbReference>
<dbReference type="Proteomes" id="UP001201463">
    <property type="component" value="Unassembled WGS sequence"/>
</dbReference>
<dbReference type="PIRSF" id="PIRSF010372">
    <property type="entry name" value="PaiB"/>
    <property type="match status" value="1"/>
</dbReference>
<accession>A0ABS8X5R4</accession>
<evidence type="ECO:0000313" key="1">
    <source>
        <dbReference type="EMBL" id="MCE4535661.1"/>
    </source>
</evidence>